<feature type="transmembrane region" description="Helical" evidence="2">
    <location>
        <begin position="12"/>
        <end position="33"/>
    </location>
</feature>
<keyword evidence="2" id="KW-1133">Transmembrane helix</keyword>
<keyword evidence="4" id="KW-1185">Reference proteome</keyword>
<dbReference type="Proteomes" id="UP000275078">
    <property type="component" value="Unassembled WGS sequence"/>
</dbReference>
<reference evidence="3 4" key="1">
    <citation type="journal article" date="2018" name="Nat. Ecol. Evol.">
        <title>Pezizomycetes genomes reveal the molecular basis of ectomycorrhizal truffle lifestyle.</title>
        <authorList>
            <person name="Murat C."/>
            <person name="Payen T."/>
            <person name="Noel B."/>
            <person name="Kuo A."/>
            <person name="Morin E."/>
            <person name="Chen J."/>
            <person name="Kohler A."/>
            <person name="Krizsan K."/>
            <person name="Balestrini R."/>
            <person name="Da Silva C."/>
            <person name="Montanini B."/>
            <person name="Hainaut M."/>
            <person name="Levati E."/>
            <person name="Barry K.W."/>
            <person name="Belfiori B."/>
            <person name="Cichocki N."/>
            <person name="Clum A."/>
            <person name="Dockter R.B."/>
            <person name="Fauchery L."/>
            <person name="Guy J."/>
            <person name="Iotti M."/>
            <person name="Le Tacon F."/>
            <person name="Lindquist E.A."/>
            <person name="Lipzen A."/>
            <person name="Malagnac F."/>
            <person name="Mello A."/>
            <person name="Molinier V."/>
            <person name="Miyauchi S."/>
            <person name="Poulain J."/>
            <person name="Riccioni C."/>
            <person name="Rubini A."/>
            <person name="Sitrit Y."/>
            <person name="Splivallo R."/>
            <person name="Traeger S."/>
            <person name="Wang M."/>
            <person name="Zifcakova L."/>
            <person name="Wipf D."/>
            <person name="Zambonelli A."/>
            <person name="Paolocci F."/>
            <person name="Nowrousian M."/>
            <person name="Ottonello S."/>
            <person name="Baldrian P."/>
            <person name="Spatafora J.W."/>
            <person name="Henrissat B."/>
            <person name="Nagy L.G."/>
            <person name="Aury J.M."/>
            <person name="Wincker P."/>
            <person name="Grigoriev I.V."/>
            <person name="Bonfante P."/>
            <person name="Martin F.M."/>
        </authorList>
    </citation>
    <scope>NUCLEOTIDE SEQUENCE [LARGE SCALE GENOMIC DNA]</scope>
    <source>
        <strain evidence="3 4">RN42</strain>
    </source>
</reference>
<accession>A0A3N4IK93</accession>
<feature type="transmembrane region" description="Helical" evidence="2">
    <location>
        <begin position="108"/>
        <end position="129"/>
    </location>
</feature>
<feature type="region of interest" description="Disordered" evidence="1">
    <location>
        <begin position="388"/>
        <end position="414"/>
    </location>
</feature>
<organism evidence="3 4">
    <name type="scientific">Ascobolus immersus RN42</name>
    <dbReference type="NCBI Taxonomy" id="1160509"/>
    <lineage>
        <taxon>Eukaryota</taxon>
        <taxon>Fungi</taxon>
        <taxon>Dikarya</taxon>
        <taxon>Ascomycota</taxon>
        <taxon>Pezizomycotina</taxon>
        <taxon>Pezizomycetes</taxon>
        <taxon>Pezizales</taxon>
        <taxon>Ascobolaceae</taxon>
        <taxon>Ascobolus</taxon>
    </lineage>
</organism>
<keyword evidence="2" id="KW-0812">Transmembrane</keyword>
<dbReference type="EMBL" id="ML119655">
    <property type="protein sequence ID" value="RPA85108.1"/>
    <property type="molecule type" value="Genomic_DNA"/>
</dbReference>
<evidence type="ECO:0000313" key="4">
    <source>
        <dbReference type="Proteomes" id="UP000275078"/>
    </source>
</evidence>
<gene>
    <name evidence="3" type="ORF">BJ508DRAFT_13210</name>
</gene>
<keyword evidence="2" id="KW-0472">Membrane</keyword>
<dbReference type="OrthoDB" id="5287295at2759"/>
<evidence type="ECO:0000256" key="2">
    <source>
        <dbReference type="SAM" id="Phobius"/>
    </source>
</evidence>
<feature type="compositionally biased region" description="Polar residues" evidence="1">
    <location>
        <begin position="403"/>
        <end position="413"/>
    </location>
</feature>
<proteinExistence type="predicted"/>
<sequence length="691" mass="77335">MLVGLGPTSWALGIGVASFTLASGLASFLLLILNYMNGQFFNYISLLAVVVSLDKFNAFGQQLYTLFNFAEIEKKSYNMAIAYFRCRGEKNLPLFTAPDKISEISISAFLYLVNTQGLLFFYWSLILFSSSWSLQPNWWKNTKVVTATKVSCFILPGVQLALLRVPAIRDSDIWSLVIMNAIILINIGMASIFLLLTLLHVLRIHIRARGGTRIRLSRTYDGVIEYIQSPLPLSRGPSVRSSIRKFLLSSDGWLIARIILAFLMVEGLQIYMIVMQIFFLNKWGHFKREWQNGLQEPVIDQAEEFANLCSPIPASFTGFLMLLVFGSTVESRQALGRLVRICLCMRRRKEKWAADEKGERAGTPELKRSEESWEVRARDVKTRILTPVPSPRITIPKGPTPNYRFTPSPTLSRPVTPVRISRIQKPTHLSPTLLAPSAAYTLRSPSPLQFESQQEEPLTNTRMQSPKERKLPPPLDATSPAVFASFKFRFGGSISSTQSFQSRNTFRSASTVSASAFPDTPTHIPSYFTNSRATTPRSGTHTPPWMKGGSAAACSPISPIQKSVAETEEYKRGFRSSSIYSTDAKATSEMVPKKTEEEEIRMSYQEVRTVCLKGEALAVPEQMAGRLSVPWSGPSGPLRGESSLEPLNSMAYSPVESLVTPGGTRRSQIRWPWSEEEDEQSEYGSRKDSVR</sequence>
<feature type="compositionally biased region" description="Polar residues" evidence="1">
    <location>
        <begin position="447"/>
        <end position="464"/>
    </location>
</feature>
<feature type="region of interest" description="Disordered" evidence="1">
    <location>
        <begin position="447"/>
        <end position="475"/>
    </location>
</feature>
<feature type="region of interest" description="Disordered" evidence="1">
    <location>
        <begin position="652"/>
        <end position="691"/>
    </location>
</feature>
<evidence type="ECO:0000313" key="3">
    <source>
        <dbReference type="EMBL" id="RPA85108.1"/>
    </source>
</evidence>
<name>A0A3N4IK93_ASCIM</name>
<feature type="transmembrane region" description="Helical" evidence="2">
    <location>
        <begin position="254"/>
        <end position="279"/>
    </location>
</feature>
<evidence type="ECO:0000256" key="1">
    <source>
        <dbReference type="SAM" id="MobiDB-lite"/>
    </source>
</evidence>
<dbReference type="AlphaFoldDB" id="A0A3N4IK93"/>
<feature type="transmembrane region" description="Helical" evidence="2">
    <location>
        <begin position="173"/>
        <end position="199"/>
    </location>
</feature>
<protein>
    <submittedName>
        <fullName evidence="3">Uncharacterized protein</fullName>
    </submittedName>
</protein>